<sequence>MESFQGLVTCFQGPVTRSRERKIEEETQGNNSRRDGRSYVGFEGYNVNYNYGGYSYRRNTYEGSKYFEKQNVWPFSYNQLKLPLFLGVFDPEEYLDWEGRVEALFYAYGIFEEDKGCPIGEGFMRCEKGSKSRKHQELKNFPETLNFHKLKSKFEESVEVHVEEEMSKEDFGDSISDMSFEEEESIEIERKDRVEEKERLVEKLSFFDSISSLGEKYERDERSKEEENDLKTNERTKEMSEEKREYSKEEFNNFGEPSKNQEGRLGYHSIKTIRFFPSSSYLNQEPVKCFEGQTKPITEEMKNHKRKAKTKPTSDGRLPPYCPRLSSQTRPPSRPDPAGSILQLILVWVELWVGVVEGDQVLLKAKGPMEAADNTDLLVMI</sequence>
<gene>
    <name evidence="1" type="ORF">M9H77_02467</name>
</gene>
<dbReference type="EMBL" id="CM044701">
    <property type="protein sequence ID" value="KAI5681240.1"/>
    <property type="molecule type" value="Genomic_DNA"/>
</dbReference>
<accession>A0ACC0C8K8</accession>
<protein>
    <submittedName>
        <fullName evidence="1">Uncharacterized protein</fullName>
    </submittedName>
</protein>
<evidence type="ECO:0000313" key="2">
    <source>
        <dbReference type="Proteomes" id="UP001060085"/>
    </source>
</evidence>
<name>A0ACC0C8K8_CATRO</name>
<evidence type="ECO:0000313" key="1">
    <source>
        <dbReference type="EMBL" id="KAI5681240.1"/>
    </source>
</evidence>
<keyword evidence="2" id="KW-1185">Reference proteome</keyword>
<comment type="caution">
    <text evidence="1">The sequence shown here is derived from an EMBL/GenBank/DDBJ whole genome shotgun (WGS) entry which is preliminary data.</text>
</comment>
<organism evidence="1 2">
    <name type="scientific">Catharanthus roseus</name>
    <name type="common">Madagascar periwinkle</name>
    <name type="synonym">Vinca rosea</name>
    <dbReference type="NCBI Taxonomy" id="4058"/>
    <lineage>
        <taxon>Eukaryota</taxon>
        <taxon>Viridiplantae</taxon>
        <taxon>Streptophyta</taxon>
        <taxon>Embryophyta</taxon>
        <taxon>Tracheophyta</taxon>
        <taxon>Spermatophyta</taxon>
        <taxon>Magnoliopsida</taxon>
        <taxon>eudicotyledons</taxon>
        <taxon>Gunneridae</taxon>
        <taxon>Pentapetalae</taxon>
        <taxon>asterids</taxon>
        <taxon>lamiids</taxon>
        <taxon>Gentianales</taxon>
        <taxon>Apocynaceae</taxon>
        <taxon>Rauvolfioideae</taxon>
        <taxon>Vinceae</taxon>
        <taxon>Catharanthinae</taxon>
        <taxon>Catharanthus</taxon>
    </lineage>
</organism>
<proteinExistence type="predicted"/>
<dbReference type="Proteomes" id="UP001060085">
    <property type="component" value="Linkage Group LG01"/>
</dbReference>
<reference evidence="2" key="1">
    <citation type="journal article" date="2023" name="Nat. Plants">
        <title>Single-cell RNA sequencing provides a high-resolution roadmap for understanding the multicellular compartmentation of specialized metabolism.</title>
        <authorList>
            <person name="Sun S."/>
            <person name="Shen X."/>
            <person name="Li Y."/>
            <person name="Li Y."/>
            <person name="Wang S."/>
            <person name="Li R."/>
            <person name="Zhang H."/>
            <person name="Shen G."/>
            <person name="Guo B."/>
            <person name="Wei J."/>
            <person name="Xu J."/>
            <person name="St-Pierre B."/>
            <person name="Chen S."/>
            <person name="Sun C."/>
        </authorList>
    </citation>
    <scope>NUCLEOTIDE SEQUENCE [LARGE SCALE GENOMIC DNA]</scope>
</reference>